<sequence>MMTIIVAAIGGSLLRPEVEQKHVWLSQLISIIRDRVSAGDRLGLVIGGGAPAREGISLAKPLINDDYHLDKIGIAATRLNATIIREAFTEAGISVSGIIPSSVNEAVQLLEERPVVVMGGTEPGHTTDAVATRLAIAVKANKCIIATNVEKVFNEDPRYNPNAKSFDNLTHEELQEIVGPAEHKEAGKSSVVDPIAVLEATMANLELNIIDGREIERFNNAILGLDFEGTKISSEEEK</sequence>
<feature type="domain" description="Aspartate/glutamate/uridylate kinase" evidence="14">
    <location>
        <begin position="4"/>
        <end position="210"/>
    </location>
</feature>
<keyword evidence="11" id="KW-0665">Pyrimidine biosynthesis</keyword>
<dbReference type="GO" id="GO:0005524">
    <property type="term" value="F:ATP binding"/>
    <property type="evidence" value="ECO:0007669"/>
    <property type="project" value="UniProtKB-KW"/>
</dbReference>
<dbReference type="NCBIfam" id="TIGR02076">
    <property type="entry name" value="pyrH_arch"/>
    <property type="match status" value="1"/>
</dbReference>
<dbReference type="InterPro" id="IPR001048">
    <property type="entry name" value="Asp/Glu/Uridylate_kinase"/>
</dbReference>
<dbReference type="GO" id="GO:0005737">
    <property type="term" value="C:cytoplasm"/>
    <property type="evidence" value="ECO:0007669"/>
    <property type="project" value="UniProtKB-SubCell"/>
</dbReference>
<proteinExistence type="inferred from homology"/>
<dbReference type="Pfam" id="PF00696">
    <property type="entry name" value="AA_kinase"/>
    <property type="match status" value="1"/>
</dbReference>
<keyword evidence="6" id="KW-0963">Cytoplasm</keyword>
<evidence type="ECO:0000259" key="14">
    <source>
        <dbReference type="Pfam" id="PF00696"/>
    </source>
</evidence>
<evidence type="ECO:0000256" key="6">
    <source>
        <dbReference type="ARBA" id="ARBA00022490"/>
    </source>
</evidence>
<dbReference type="UniPathway" id="UPA00159">
    <property type="reaction ID" value="UER00275"/>
</dbReference>
<keyword evidence="10" id="KW-0067">ATP-binding</keyword>
<dbReference type="EC" id="2.7.4.22" evidence="4"/>
<dbReference type="GO" id="GO:0044210">
    <property type="term" value="P:'de novo' CTP biosynthetic process"/>
    <property type="evidence" value="ECO:0007669"/>
    <property type="project" value="UniProtKB-UniPathway"/>
</dbReference>
<dbReference type="PIRSF" id="PIRSF005650">
    <property type="entry name" value="Uridylate_kin"/>
    <property type="match status" value="1"/>
</dbReference>
<dbReference type="EMBL" id="KP211852">
    <property type="protein sequence ID" value="ANV79809.1"/>
    <property type="molecule type" value="Genomic_DNA"/>
</dbReference>
<keyword evidence="9 15" id="KW-0418">Kinase</keyword>
<reference evidence="15" key="2">
    <citation type="journal article" date="2015" name="ISME J.">
        <title>A new class of marine Euryarchaeota group II from the Mediterranean deep chlorophyll maximum.</title>
        <authorList>
            <person name="Martin-Cuadrado A.B."/>
            <person name="Garcia-Heredia I."/>
            <person name="Molto A.G."/>
            <person name="Lopez-Ubeda R."/>
            <person name="Kimes N."/>
            <person name="Lopez-Garcia P."/>
            <person name="Moreira D."/>
            <person name="Rodriguez-Valera F."/>
        </authorList>
    </citation>
    <scope>NUCLEOTIDE SEQUENCE</scope>
</reference>
<comment type="pathway">
    <text evidence="2">Pyrimidine metabolism; CTP biosynthesis via de novo pathway; UDP from UMP (UMPK route): step 1/1.</text>
</comment>
<dbReference type="AlphaFoldDB" id="A0A1B1TC04"/>
<organism evidence="15">
    <name type="scientific">uncultured Poseidoniia archaeon</name>
    <dbReference type="NCBI Taxonomy" id="1697135"/>
    <lineage>
        <taxon>Archaea</taxon>
        <taxon>Methanobacteriati</taxon>
        <taxon>Thermoplasmatota</taxon>
        <taxon>Candidatus Poseidoniia</taxon>
        <taxon>environmental samples</taxon>
    </lineage>
</organism>
<accession>A0A1B1TC04</accession>
<dbReference type="InterPro" id="IPR011817">
    <property type="entry name" value="Uridylate_kinase"/>
</dbReference>
<dbReference type="InterPro" id="IPR036393">
    <property type="entry name" value="AceGlu_kinase-like_sf"/>
</dbReference>
<keyword evidence="7" id="KW-0808">Transferase</keyword>
<evidence type="ECO:0000256" key="4">
    <source>
        <dbReference type="ARBA" id="ARBA00012899"/>
    </source>
</evidence>
<comment type="catalytic activity">
    <reaction evidence="13">
        <text>UMP + ATP = UDP + ADP</text>
        <dbReference type="Rhea" id="RHEA:24400"/>
        <dbReference type="ChEBI" id="CHEBI:30616"/>
        <dbReference type="ChEBI" id="CHEBI:57865"/>
        <dbReference type="ChEBI" id="CHEBI:58223"/>
        <dbReference type="ChEBI" id="CHEBI:456216"/>
        <dbReference type="EC" id="2.7.4.22"/>
    </reaction>
</comment>
<reference evidence="15" key="1">
    <citation type="submission" date="2014-11" db="EMBL/GenBank/DDBJ databases">
        <authorList>
            <person name="Zhu J."/>
            <person name="Qi W."/>
            <person name="Song R."/>
        </authorList>
    </citation>
    <scope>NUCLEOTIDE SEQUENCE</scope>
</reference>
<keyword evidence="8" id="KW-0547">Nucleotide-binding</keyword>
<evidence type="ECO:0000256" key="5">
    <source>
        <dbReference type="ARBA" id="ARBA00016403"/>
    </source>
</evidence>
<evidence type="ECO:0000256" key="7">
    <source>
        <dbReference type="ARBA" id="ARBA00022679"/>
    </source>
</evidence>
<evidence type="ECO:0000256" key="8">
    <source>
        <dbReference type="ARBA" id="ARBA00022741"/>
    </source>
</evidence>
<comment type="similarity">
    <text evidence="3">Belongs to the UMP kinase family.</text>
</comment>
<dbReference type="SUPFAM" id="SSF53633">
    <property type="entry name" value="Carbamate kinase-like"/>
    <property type="match status" value="1"/>
</dbReference>
<evidence type="ECO:0000313" key="15">
    <source>
        <dbReference type="EMBL" id="ANV79809.1"/>
    </source>
</evidence>
<dbReference type="PANTHER" id="PTHR42833">
    <property type="entry name" value="URIDYLATE KINASE"/>
    <property type="match status" value="1"/>
</dbReference>
<comment type="subcellular location">
    <subcellularLocation>
        <location evidence="1">Cytoplasm</location>
    </subcellularLocation>
</comment>
<evidence type="ECO:0000256" key="3">
    <source>
        <dbReference type="ARBA" id="ARBA00007614"/>
    </source>
</evidence>
<evidence type="ECO:0000256" key="9">
    <source>
        <dbReference type="ARBA" id="ARBA00022777"/>
    </source>
</evidence>
<dbReference type="InterPro" id="IPR011818">
    <property type="entry name" value="Uridylate_kinase_arch/spir"/>
</dbReference>
<evidence type="ECO:0000256" key="10">
    <source>
        <dbReference type="ARBA" id="ARBA00022840"/>
    </source>
</evidence>
<dbReference type="PANTHER" id="PTHR42833:SF4">
    <property type="entry name" value="URIDYLATE KINASE PUMPKIN, CHLOROPLASTIC"/>
    <property type="match status" value="1"/>
</dbReference>
<evidence type="ECO:0000256" key="13">
    <source>
        <dbReference type="ARBA" id="ARBA00047767"/>
    </source>
</evidence>
<evidence type="ECO:0000256" key="11">
    <source>
        <dbReference type="ARBA" id="ARBA00022975"/>
    </source>
</evidence>
<protein>
    <recommendedName>
        <fullName evidence="5">Uridylate kinase</fullName>
        <ecNumber evidence="4">2.7.4.22</ecNumber>
    </recommendedName>
    <alternativeName>
        <fullName evidence="12">Uridine monophosphate kinase</fullName>
    </alternativeName>
</protein>
<evidence type="ECO:0000256" key="12">
    <source>
        <dbReference type="ARBA" id="ARBA00032092"/>
    </source>
</evidence>
<evidence type="ECO:0000256" key="2">
    <source>
        <dbReference type="ARBA" id="ARBA00004791"/>
    </source>
</evidence>
<name>A0A1B1TC04_9ARCH</name>
<evidence type="ECO:0000256" key="1">
    <source>
        <dbReference type="ARBA" id="ARBA00004496"/>
    </source>
</evidence>
<dbReference type="GO" id="GO:0006225">
    <property type="term" value="P:UDP biosynthetic process"/>
    <property type="evidence" value="ECO:0007669"/>
    <property type="project" value="TreeGrafter"/>
</dbReference>
<dbReference type="Gene3D" id="3.40.1160.10">
    <property type="entry name" value="Acetylglutamate kinase-like"/>
    <property type="match status" value="1"/>
</dbReference>
<dbReference type="GO" id="GO:0033862">
    <property type="term" value="F:UMP kinase activity"/>
    <property type="evidence" value="ECO:0007669"/>
    <property type="project" value="UniProtKB-EC"/>
</dbReference>